<dbReference type="RefSeq" id="WP_169417183.1">
    <property type="nucleotide sequence ID" value="NZ_JABBFX010000001.1"/>
</dbReference>
<evidence type="ECO:0000259" key="2">
    <source>
        <dbReference type="PROSITE" id="PS50110"/>
    </source>
</evidence>
<accession>A0A848H069</accession>
<dbReference type="GO" id="GO:0000160">
    <property type="term" value="P:phosphorelay signal transduction system"/>
    <property type="evidence" value="ECO:0007669"/>
    <property type="project" value="InterPro"/>
</dbReference>
<keyword evidence="1" id="KW-0597">Phosphoprotein</keyword>
<feature type="domain" description="Response regulatory" evidence="2">
    <location>
        <begin position="4"/>
        <end position="122"/>
    </location>
</feature>
<organism evidence="3 4">
    <name type="scientific">Ramlibacter agri</name>
    <dbReference type="NCBI Taxonomy" id="2728837"/>
    <lineage>
        <taxon>Bacteria</taxon>
        <taxon>Pseudomonadati</taxon>
        <taxon>Pseudomonadota</taxon>
        <taxon>Betaproteobacteria</taxon>
        <taxon>Burkholderiales</taxon>
        <taxon>Comamonadaceae</taxon>
        <taxon>Ramlibacter</taxon>
    </lineage>
</organism>
<dbReference type="SUPFAM" id="SSF52172">
    <property type="entry name" value="CheY-like"/>
    <property type="match status" value="1"/>
</dbReference>
<dbReference type="InterPro" id="IPR001789">
    <property type="entry name" value="Sig_transdc_resp-reg_receiver"/>
</dbReference>
<protein>
    <submittedName>
        <fullName evidence="3">Response regulator</fullName>
    </submittedName>
</protein>
<evidence type="ECO:0000313" key="4">
    <source>
        <dbReference type="Proteomes" id="UP000541185"/>
    </source>
</evidence>
<feature type="modified residue" description="4-aspartylphosphate" evidence="1">
    <location>
        <position position="57"/>
    </location>
</feature>
<dbReference type="AlphaFoldDB" id="A0A848H069"/>
<proteinExistence type="predicted"/>
<keyword evidence="4" id="KW-1185">Reference proteome</keyword>
<sequence length="128" mass="13935">MDVRLFLVEDLWSMRTLIEDACTAIGDLRIVANEGTEAEARLWLRSNVGGWEIAVIDLVLEQGSGLGVVSECVLCPGRGRIAVFSSYASPGIKTHCLGLGADAVFDKSDTEAFLQWLDEHRRRAQAGA</sequence>
<evidence type="ECO:0000256" key="1">
    <source>
        <dbReference type="PROSITE-ProRule" id="PRU00169"/>
    </source>
</evidence>
<dbReference type="PROSITE" id="PS50110">
    <property type="entry name" value="RESPONSE_REGULATORY"/>
    <property type="match status" value="1"/>
</dbReference>
<reference evidence="3 4" key="1">
    <citation type="submission" date="2020-04" db="EMBL/GenBank/DDBJ databases">
        <title>Ramlibacter sp. G-1-2-2 isolated from soil.</title>
        <authorList>
            <person name="Dahal R.H."/>
        </authorList>
    </citation>
    <scope>NUCLEOTIDE SEQUENCE [LARGE SCALE GENOMIC DNA]</scope>
    <source>
        <strain evidence="3 4">G-1-2-2</strain>
    </source>
</reference>
<evidence type="ECO:0000313" key="3">
    <source>
        <dbReference type="EMBL" id="NML42939.1"/>
    </source>
</evidence>
<name>A0A848H069_9BURK</name>
<dbReference type="Proteomes" id="UP000541185">
    <property type="component" value="Unassembled WGS sequence"/>
</dbReference>
<comment type="caution">
    <text evidence="3">The sequence shown here is derived from an EMBL/GenBank/DDBJ whole genome shotgun (WGS) entry which is preliminary data.</text>
</comment>
<dbReference type="Gene3D" id="3.40.50.2300">
    <property type="match status" value="1"/>
</dbReference>
<dbReference type="InterPro" id="IPR011006">
    <property type="entry name" value="CheY-like_superfamily"/>
</dbReference>
<dbReference type="EMBL" id="JABBFX010000001">
    <property type="protein sequence ID" value="NML42939.1"/>
    <property type="molecule type" value="Genomic_DNA"/>
</dbReference>
<gene>
    <name evidence="3" type="ORF">HHL11_04195</name>
</gene>